<organism evidence="3 4">
    <name type="scientific">Bacillus salitolerans</name>
    <dbReference type="NCBI Taxonomy" id="1437434"/>
    <lineage>
        <taxon>Bacteria</taxon>
        <taxon>Bacillati</taxon>
        <taxon>Bacillota</taxon>
        <taxon>Bacilli</taxon>
        <taxon>Bacillales</taxon>
        <taxon>Bacillaceae</taxon>
        <taxon>Bacillus</taxon>
    </lineage>
</organism>
<dbReference type="Pfam" id="PF09587">
    <property type="entry name" value="PGA_cap"/>
    <property type="match status" value="1"/>
</dbReference>
<evidence type="ECO:0000313" key="3">
    <source>
        <dbReference type="EMBL" id="MFD1739812.1"/>
    </source>
</evidence>
<accession>A0ABW4LZD6</accession>
<dbReference type="InterPro" id="IPR029052">
    <property type="entry name" value="Metallo-depent_PP-like"/>
</dbReference>
<keyword evidence="4" id="KW-1185">Reference proteome</keyword>
<evidence type="ECO:0000259" key="2">
    <source>
        <dbReference type="SMART" id="SM00854"/>
    </source>
</evidence>
<dbReference type="Gene3D" id="3.60.21.10">
    <property type="match status" value="1"/>
</dbReference>
<evidence type="ECO:0000256" key="1">
    <source>
        <dbReference type="ARBA" id="ARBA00005662"/>
    </source>
</evidence>
<name>A0ABW4LZD6_9BACI</name>
<proteinExistence type="inferred from homology"/>
<dbReference type="SMART" id="SM00854">
    <property type="entry name" value="PGA_cap"/>
    <property type="match status" value="1"/>
</dbReference>
<protein>
    <submittedName>
        <fullName evidence="3">CapA family protein</fullName>
    </submittedName>
</protein>
<dbReference type="PROSITE" id="PS51257">
    <property type="entry name" value="PROKAR_LIPOPROTEIN"/>
    <property type="match status" value="1"/>
</dbReference>
<dbReference type="InterPro" id="IPR052169">
    <property type="entry name" value="CW_Biosynth-Accessory"/>
</dbReference>
<dbReference type="RefSeq" id="WP_377931077.1">
    <property type="nucleotide sequence ID" value="NZ_JBHUEM010000060.1"/>
</dbReference>
<comment type="caution">
    <text evidence="3">The sequence shown here is derived from an EMBL/GenBank/DDBJ whole genome shotgun (WGS) entry which is preliminary data.</text>
</comment>
<dbReference type="InterPro" id="IPR019079">
    <property type="entry name" value="Capsule_synth_CapA"/>
</dbReference>
<dbReference type="PANTHER" id="PTHR33393:SF11">
    <property type="entry name" value="POLYGLUTAMINE SYNTHESIS ACCESSORY PROTEIN RV0574C-RELATED"/>
    <property type="match status" value="1"/>
</dbReference>
<dbReference type="SUPFAM" id="SSF56300">
    <property type="entry name" value="Metallo-dependent phosphatases"/>
    <property type="match status" value="1"/>
</dbReference>
<dbReference type="Proteomes" id="UP001597214">
    <property type="component" value="Unassembled WGS sequence"/>
</dbReference>
<dbReference type="PANTHER" id="PTHR33393">
    <property type="entry name" value="POLYGLUTAMINE SYNTHESIS ACCESSORY PROTEIN RV0574C-RELATED"/>
    <property type="match status" value="1"/>
</dbReference>
<dbReference type="EMBL" id="JBHUEM010000060">
    <property type="protein sequence ID" value="MFD1739812.1"/>
    <property type="molecule type" value="Genomic_DNA"/>
</dbReference>
<reference evidence="4" key="1">
    <citation type="journal article" date="2019" name="Int. J. Syst. Evol. Microbiol.">
        <title>The Global Catalogue of Microorganisms (GCM) 10K type strain sequencing project: providing services to taxonomists for standard genome sequencing and annotation.</title>
        <authorList>
            <consortium name="The Broad Institute Genomics Platform"/>
            <consortium name="The Broad Institute Genome Sequencing Center for Infectious Disease"/>
            <person name="Wu L."/>
            <person name="Ma J."/>
        </authorList>
    </citation>
    <scope>NUCLEOTIDE SEQUENCE [LARGE SCALE GENOMIC DNA]</scope>
    <source>
        <strain evidence="4">CCUG 49339</strain>
    </source>
</reference>
<dbReference type="CDD" id="cd07381">
    <property type="entry name" value="MPP_CapA"/>
    <property type="match status" value="1"/>
</dbReference>
<sequence length="377" mass="42813">MRVLYGLWFICLLCLLSACSIVGIAAIQEENTVHHYAENHVERAHKEKSHKSSPPAPVPDPVMETIKLSVAGDFTIGSDESFGYYNSFNQEADKNGLAFFVENIKDLFSEDDFTSVNLETTLTTSTKKADKKFRFKGDPSYAEILTLGSIEAVNLANNHTYDYLQKGYEDTIHHLNKYEVGYFGNKDYYMTTIKDIKIGALGYNGWHDTKALRTQISRDIQHLRDEGVKLVLVHFHWGEERMYVPNETQKALGRYTVDSGADLVVGHHPHVVQGIEEYNGKFIVYSLGNFMFGGNRNPSDKDTFVFQQTFHFIDGEITEQKDIQVIPYRISSVTERNNFQPTPLNGLEAKRVLDKIIGLSAQISDSRWVVYDSVLSK</sequence>
<comment type="similarity">
    <text evidence="1">Belongs to the CapA family.</text>
</comment>
<feature type="domain" description="Capsule synthesis protein CapA" evidence="2">
    <location>
        <begin position="67"/>
        <end position="294"/>
    </location>
</feature>
<gene>
    <name evidence="3" type="ORF">ACFSCX_25435</name>
</gene>
<evidence type="ECO:0000313" key="4">
    <source>
        <dbReference type="Proteomes" id="UP001597214"/>
    </source>
</evidence>